<dbReference type="PANTHER" id="PTHR21621">
    <property type="entry name" value="RIBOSOMAL PROTEIN S6 MODIFICATION PROTEIN"/>
    <property type="match status" value="1"/>
</dbReference>
<comment type="caution">
    <text evidence="3">The sequence shown here is derived from an EMBL/GenBank/DDBJ whole genome shotgun (WGS) entry which is preliminary data.</text>
</comment>
<dbReference type="Gene3D" id="3.30.470.20">
    <property type="entry name" value="ATP-grasp fold, B domain"/>
    <property type="match status" value="1"/>
</dbReference>
<dbReference type="Pfam" id="PF08443">
    <property type="entry name" value="RimK"/>
    <property type="match status" value="1"/>
</dbReference>
<feature type="domain" description="ATP-grasp" evidence="2">
    <location>
        <begin position="108"/>
        <end position="288"/>
    </location>
</feature>
<dbReference type="GO" id="GO:0046872">
    <property type="term" value="F:metal ion binding"/>
    <property type="evidence" value="ECO:0007669"/>
    <property type="project" value="InterPro"/>
</dbReference>
<organism evidence="3">
    <name type="scientific">Desulfatirhabdium butyrativorans</name>
    <dbReference type="NCBI Taxonomy" id="340467"/>
    <lineage>
        <taxon>Bacteria</taxon>
        <taxon>Pseudomonadati</taxon>
        <taxon>Thermodesulfobacteriota</taxon>
        <taxon>Desulfobacteria</taxon>
        <taxon>Desulfobacterales</taxon>
        <taxon>Desulfatirhabdiaceae</taxon>
        <taxon>Desulfatirhabdium</taxon>
    </lineage>
</organism>
<dbReference type="PROSITE" id="PS50975">
    <property type="entry name" value="ATP_GRASP"/>
    <property type="match status" value="1"/>
</dbReference>
<evidence type="ECO:0000313" key="3">
    <source>
        <dbReference type="EMBL" id="HGU33578.1"/>
    </source>
</evidence>
<sequence length="293" mass="32729">MKKPKIGVIGNIGGWSSEHLADVVARFTGKRMLIDMKDVSVDLDRNRVSWNGMDLGEVDALIIKKIGPYYAPYLLDRLEILNFLENQGVNMFSRPLHILRVLDRLSCTLALRAANIPMPPTCITENTDTAMQVLREYGQAVLKPLYSTKARGMEVVEYHPSASLQIESFKLKNPILYLQKRVNLRGKDLGVVFLGGEYVATYARKNDTDSWNTTTENGGRYVPYQPDPETIEVAKKAQALFHLDFTSVDVVETENGPLVFEVSAFGGFKGLNTACGIDGAQLYLDYVLKRMAS</sequence>
<dbReference type="AlphaFoldDB" id="A0A7C4W165"/>
<dbReference type="Gene3D" id="3.40.50.20">
    <property type="match status" value="1"/>
</dbReference>
<name>A0A7C4W165_9BACT</name>
<accession>A0A7C4W165</accession>
<evidence type="ECO:0000256" key="1">
    <source>
        <dbReference type="PROSITE-ProRule" id="PRU00409"/>
    </source>
</evidence>
<dbReference type="EMBL" id="DSUH01000383">
    <property type="protein sequence ID" value="HGU34502.1"/>
    <property type="molecule type" value="Genomic_DNA"/>
</dbReference>
<gene>
    <name evidence="3" type="ORF">ENS29_12055</name>
    <name evidence="4" type="ORF">ENS29_16900</name>
</gene>
<dbReference type="InterPro" id="IPR011761">
    <property type="entry name" value="ATP-grasp"/>
</dbReference>
<dbReference type="GO" id="GO:0016879">
    <property type="term" value="F:ligase activity, forming carbon-nitrogen bonds"/>
    <property type="evidence" value="ECO:0007669"/>
    <property type="project" value="TreeGrafter"/>
</dbReference>
<proteinExistence type="predicted"/>
<evidence type="ECO:0000259" key="2">
    <source>
        <dbReference type="PROSITE" id="PS50975"/>
    </source>
</evidence>
<dbReference type="GO" id="GO:0005524">
    <property type="term" value="F:ATP binding"/>
    <property type="evidence" value="ECO:0007669"/>
    <property type="project" value="UniProtKB-UniRule"/>
</dbReference>
<keyword evidence="1" id="KW-0067">ATP-binding</keyword>
<dbReference type="NCBIfam" id="TIGR04356">
    <property type="entry name" value="grasp_GAK"/>
    <property type="match status" value="1"/>
</dbReference>
<dbReference type="GO" id="GO:0005737">
    <property type="term" value="C:cytoplasm"/>
    <property type="evidence" value="ECO:0007669"/>
    <property type="project" value="TreeGrafter"/>
</dbReference>
<keyword evidence="1" id="KW-0547">Nucleotide-binding</keyword>
<dbReference type="SUPFAM" id="SSF56059">
    <property type="entry name" value="Glutathione synthetase ATP-binding domain-like"/>
    <property type="match status" value="1"/>
</dbReference>
<protein>
    <submittedName>
        <fullName evidence="3">GAK system ATP-grasp enzyme</fullName>
    </submittedName>
</protein>
<evidence type="ECO:0000313" key="4">
    <source>
        <dbReference type="EMBL" id="HGU34502.1"/>
    </source>
</evidence>
<dbReference type="InterPro" id="IPR027592">
    <property type="entry name" value="ATP-grasp_GAK"/>
</dbReference>
<dbReference type="InterPro" id="IPR013651">
    <property type="entry name" value="ATP-grasp_RimK-type"/>
</dbReference>
<reference evidence="3" key="1">
    <citation type="journal article" date="2020" name="mSystems">
        <title>Genome- and Community-Level Interaction Insights into Carbon Utilization and Element Cycling Functions of Hydrothermarchaeota in Hydrothermal Sediment.</title>
        <authorList>
            <person name="Zhou Z."/>
            <person name="Liu Y."/>
            <person name="Xu W."/>
            <person name="Pan J."/>
            <person name="Luo Z.H."/>
            <person name="Li M."/>
        </authorList>
    </citation>
    <scope>NUCLEOTIDE SEQUENCE [LARGE SCALE GENOMIC DNA]</scope>
    <source>
        <strain evidence="3">SpSt-477</strain>
    </source>
</reference>
<dbReference type="PANTHER" id="PTHR21621:SF0">
    <property type="entry name" value="BETA-CITRYLGLUTAMATE SYNTHASE B-RELATED"/>
    <property type="match status" value="1"/>
</dbReference>
<dbReference type="EMBL" id="DSUH01000276">
    <property type="protein sequence ID" value="HGU33578.1"/>
    <property type="molecule type" value="Genomic_DNA"/>
</dbReference>